<reference evidence="1 2" key="1">
    <citation type="submission" date="2016-11" db="EMBL/GenBank/DDBJ databases">
        <authorList>
            <person name="Jaros S."/>
            <person name="Januszkiewicz K."/>
            <person name="Wedrychowicz H."/>
        </authorList>
    </citation>
    <scope>NUCLEOTIDE SEQUENCE [LARGE SCALE GENOMIC DNA]</scope>
    <source>
        <strain evidence="1 2">DSM 43832</strain>
    </source>
</reference>
<dbReference type="Proteomes" id="UP000184363">
    <property type="component" value="Unassembled WGS sequence"/>
</dbReference>
<dbReference type="EMBL" id="FRAP01000002">
    <property type="protein sequence ID" value="SHK02828.1"/>
    <property type="molecule type" value="Genomic_DNA"/>
</dbReference>
<name>A0A1M6P4H6_PSETH</name>
<sequence length="47" mass="5115">MRVAYVWTHNGAVVDAGPVRVEGEARSRTFAGRIWLNRVEAGGTTVT</sequence>
<protein>
    <submittedName>
        <fullName evidence="1">Uncharacterized protein</fullName>
    </submittedName>
</protein>
<evidence type="ECO:0000313" key="2">
    <source>
        <dbReference type="Proteomes" id="UP000184363"/>
    </source>
</evidence>
<dbReference type="RefSeq" id="WP_159444848.1">
    <property type="nucleotide sequence ID" value="NZ_FRAP01000002.1"/>
</dbReference>
<dbReference type="AlphaFoldDB" id="A0A1M6P4H6"/>
<evidence type="ECO:0000313" key="1">
    <source>
        <dbReference type="EMBL" id="SHK02828.1"/>
    </source>
</evidence>
<keyword evidence="2" id="KW-1185">Reference proteome</keyword>
<proteinExistence type="predicted"/>
<organism evidence="1 2">
    <name type="scientific">Pseudonocardia thermophila</name>
    <dbReference type="NCBI Taxonomy" id="1848"/>
    <lineage>
        <taxon>Bacteria</taxon>
        <taxon>Bacillati</taxon>
        <taxon>Actinomycetota</taxon>
        <taxon>Actinomycetes</taxon>
        <taxon>Pseudonocardiales</taxon>
        <taxon>Pseudonocardiaceae</taxon>
        <taxon>Pseudonocardia</taxon>
    </lineage>
</organism>
<gene>
    <name evidence="1" type="ORF">SAMN05443637_10243</name>
</gene>
<accession>A0A1M6P4H6</accession>
<dbReference type="STRING" id="1848.SAMN05443637_10243"/>